<keyword evidence="7" id="KW-0418">Kinase</keyword>
<dbReference type="CTD" id="8099"/>
<proteinExistence type="inferred from homology"/>
<evidence type="ECO:0000256" key="2">
    <source>
        <dbReference type="ARBA" id="ARBA00008485"/>
    </source>
</evidence>
<gene>
    <name evidence="7" type="primary">CDK2AP1</name>
</gene>
<dbReference type="Pfam" id="PF09806">
    <property type="entry name" value="CDK2AP"/>
    <property type="match status" value="1"/>
</dbReference>
<evidence type="ECO:0000256" key="4">
    <source>
        <dbReference type="ARBA" id="ARBA00023242"/>
    </source>
</evidence>
<sequence length="117" mass="12364">MSFKPNSSSPAPLPVNSQGGGVPSPGPAAQPLPRPLFNDYGPPSLGYLSAGGGPQQPPQSKYAELLAVIEELGRDIRPTYAGSKSATERLKRGEHSIMHARALVRECLAETERSARS</sequence>
<feature type="compositionally biased region" description="Polar residues" evidence="5">
    <location>
        <begin position="1"/>
        <end position="10"/>
    </location>
</feature>
<dbReference type="GO" id="GO:0016301">
    <property type="term" value="F:kinase activity"/>
    <property type="evidence" value="ECO:0007669"/>
    <property type="project" value="UniProtKB-KW"/>
</dbReference>
<evidence type="ECO:0000313" key="6">
    <source>
        <dbReference type="Proteomes" id="UP001318040"/>
    </source>
</evidence>
<dbReference type="GO" id="GO:0005634">
    <property type="term" value="C:nucleus"/>
    <property type="evidence" value="ECO:0007669"/>
    <property type="project" value="UniProtKB-SubCell"/>
</dbReference>
<evidence type="ECO:0000256" key="1">
    <source>
        <dbReference type="ARBA" id="ARBA00004123"/>
    </source>
</evidence>
<dbReference type="AlphaFoldDB" id="A0AAJ7SRB0"/>
<dbReference type="InterPro" id="IPR017266">
    <property type="entry name" value="DOC_1/2"/>
</dbReference>
<feature type="region of interest" description="Disordered" evidence="5">
    <location>
        <begin position="1"/>
        <end position="61"/>
    </location>
</feature>
<evidence type="ECO:0000256" key="5">
    <source>
        <dbReference type="SAM" id="MobiDB-lite"/>
    </source>
</evidence>
<name>A0AAJ7SRB0_PETMA</name>
<feature type="compositionally biased region" description="Pro residues" evidence="5">
    <location>
        <begin position="24"/>
        <end position="34"/>
    </location>
</feature>
<keyword evidence="6" id="KW-1185">Reference proteome</keyword>
<dbReference type="Proteomes" id="UP001318040">
    <property type="component" value="Chromosome 5"/>
</dbReference>
<dbReference type="RefSeq" id="XP_032803326.1">
    <property type="nucleotide sequence ID" value="XM_032947435.1"/>
</dbReference>
<dbReference type="GeneID" id="116939252"/>
<evidence type="ECO:0000256" key="3">
    <source>
        <dbReference type="ARBA" id="ARBA00022553"/>
    </source>
</evidence>
<dbReference type="PANTHER" id="PTHR22607:SF3">
    <property type="entry name" value="CDK2-ASSOCIATED PROTEIN 1, ISOFORM B"/>
    <property type="match status" value="1"/>
</dbReference>
<accession>A0AAJ7SRB0</accession>
<keyword evidence="7" id="KW-0808">Transferase</keyword>
<organism evidence="6 7">
    <name type="scientific">Petromyzon marinus</name>
    <name type="common">Sea lamprey</name>
    <dbReference type="NCBI Taxonomy" id="7757"/>
    <lineage>
        <taxon>Eukaryota</taxon>
        <taxon>Metazoa</taxon>
        <taxon>Chordata</taxon>
        <taxon>Craniata</taxon>
        <taxon>Vertebrata</taxon>
        <taxon>Cyclostomata</taxon>
        <taxon>Hyperoartia</taxon>
        <taxon>Petromyzontiformes</taxon>
        <taxon>Petromyzontidae</taxon>
        <taxon>Petromyzon</taxon>
    </lineage>
</organism>
<dbReference type="GO" id="GO:0005737">
    <property type="term" value="C:cytoplasm"/>
    <property type="evidence" value="ECO:0007669"/>
    <property type="project" value="TreeGrafter"/>
</dbReference>
<protein>
    <submittedName>
        <fullName evidence="7">Cyclin-dependent kinase 2-associated protein 1 isoform X3</fullName>
    </submittedName>
</protein>
<comment type="subcellular location">
    <subcellularLocation>
        <location evidence="1">Nucleus</location>
    </subcellularLocation>
</comment>
<evidence type="ECO:0000313" key="7">
    <source>
        <dbReference type="RefSeq" id="XP_032803326.1"/>
    </source>
</evidence>
<comment type="similarity">
    <text evidence="2">Belongs to the CDK2AP family.</text>
</comment>
<keyword evidence="3" id="KW-0597">Phosphoprotein</keyword>
<reference evidence="7" key="1">
    <citation type="submission" date="2025-08" db="UniProtKB">
        <authorList>
            <consortium name="RefSeq"/>
        </authorList>
    </citation>
    <scope>IDENTIFICATION</scope>
    <source>
        <tissue evidence="7">Sperm</tissue>
    </source>
</reference>
<keyword evidence="4" id="KW-0539">Nucleus</keyword>
<dbReference type="PANTHER" id="PTHR22607">
    <property type="entry name" value="DELETED IN ORAL CANCER 1/CDK2-ASSOCIATED PROTEIN 1"/>
    <property type="match status" value="1"/>
</dbReference>
<dbReference type="Gene3D" id="6.10.140.1300">
    <property type="match status" value="1"/>
</dbReference>